<protein>
    <submittedName>
        <fullName evidence="2">Uncharacterized protein</fullName>
    </submittedName>
</protein>
<keyword evidence="1" id="KW-1185">Reference proteome</keyword>
<evidence type="ECO:0000313" key="2">
    <source>
        <dbReference type="WBParaSite" id="jg565"/>
    </source>
</evidence>
<sequence length="171" mass="19280">MQEGRNQALKESLPPHEEQAQLKAGEGDLEIDKAKTRLPFDVISTTNRPLRYLTMYAGTSTFAFAHLENPWLQLFYLSKPKEIWAMNHILSYLNASRNFFRDVIPDEHILPVLVFNSPSATADTYSAAVQLLVTCNVQLLRGPALRNQINPVPGNSDPFVIFGQAVQRDLQ</sequence>
<dbReference type="WBParaSite" id="jg565">
    <property type="protein sequence ID" value="jg565"/>
    <property type="gene ID" value="jg565"/>
</dbReference>
<evidence type="ECO:0000313" key="1">
    <source>
        <dbReference type="Proteomes" id="UP000887574"/>
    </source>
</evidence>
<accession>A0A915EI96</accession>
<dbReference type="AlphaFoldDB" id="A0A915EI96"/>
<name>A0A915EI96_9BILA</name>
<reference evidence="2" key="1">
    <citation type="submission" date="2022-11" db="UniProtKB">
        <authorList>
            <consortium name="WormBaseParasite"/>
        </authorList>
    </citation>
    <scope>IDENTIFICATION</scope>
</reference>
<proteinExistence type="predicted"/>
<dbReference type="Proteomes" id="UP000887574">
    <property type="component" value="Unplaced"/>
</dbReference>
<organism evidence="1 2">
    <name type="scientific">Ditylenchus dipsaci</name>
    <dbReference type="NCBI Taxonomy" id="166011"/>
    <lineage>
        <taxon>Eukaryota</taxon>
        <taxon>Metazoa</taxon>
        <taxon>Ecdysozoa</taxon>
        <taxon>Nematoda</taxon>
        <taxon>Chromadorea</taxon>
        <taxon>Rhabditida</taxon>
        <taxon>Tylenchina</taxon>
        <taxon>Tylenchomorpha</taxon>
        <taxon>Sphaerularioidea</taxon>
        <taxon>Anguinidae</taxon>
        <taxon>Anguininae</taxon>
        <taxon>Ditylenchus</taxon>
    </lineage>
</organism>